<gene>
    <name evidence="1" type="ORF">B0H17DRAFT_1086583</name>
</gene>
<protein>
    <submittedName>
        <fullName evidence="1">Uncharacterized protein</fullName>
    </submittedName>
</protein>
<accession>A0AAD7D1U4</accession>
<evidence type="ECO:0000313" key="2">
    <source>
        <dbReference type="Proteomes" id="UP001221757"/>
    </source>
</evidence>
<organism evidence="1 2">
    <name type="scientific">Mycena rosella</name>
    <name type="common">Pink bonnet</name>
    <name type="synonym">Agaricus rosellus</name>
    <dbReference type="NCBI Taxonomy" id="1033263"/>
    <lineage>
        <taxon>Eukaryota</taxon>
        <taxon>Fungi</taxon>
        <taxon>Dikarya</taxon>
        <taxon>Basidiomycota</taxon>
        <taxon>Agaricomycotina</taxon>
        <taxon>Agaricomycetes</taxon>
        <taxon>Agaricomycetidae</taxon>
        <taxon>Agaricales</taxon>
        <taxon>Marasmiineae</taxon>
        <taxon>Mycenaceae</taxon>
        <taxon>Mycena</taxon>
    </lineage>
</organism>
<dbReference type="Proteomes" id="UP001221757">
    <property type="component" value="Unassembled WGS sequence"/>
</dbReference>
<name>A0AAD7D1U4_MYCRO</name>
<keyword evidence="2" id="KW-1185">Reference proteome</keyword>
<evidence type="ECO:0000313" key="1">
    <source>
        <dbReference type="EMBL" id="KAJ7669659.1"/>
    </source>
</evidence>
<sequence length="56" mass="5879">MMQGWSRDYLVCLECTCKGWDWANLVGVMAAVTCGICDSGYTDGSSGPAAVAGQNQ</sequence>
<reference evidence="1" key="1">
    <citation type="submission" date="2023-03" db="EMBL/GenBank/DDBJ databases">
        <title>Massive genome expansion in bonnet fungi (Mycena s.s.) driven by repeated elements and novel gene families across ecological guilds.</title>
        <authorList>
            <consortium name="Lawrence Berkeley National Laboratory"/>
            <person name="Harder C.B."/>
            <person name="Miyauchi S."/>
            <person name="Viragh M."/>
            <person name="Kuo A."/>
            <person name="Thoen E."/>
            <person name="Andreopoulos B."/>
            <person name="Lu D."/>
            <person name="Skrede I."/>
            <person name="Drula E."/>
            <person name="Henrissat B."/>
            <person name="Morin E."/>
            <person name="Kohler A."/>
            <person name="Barry K."/>
            <person name="LaButti K."/>
            <person name="Morin E."/>
            <person name="Salamov A."/>
            <person name="Lipzen A."/>
            <person name="Mereny Z."/>
            <person name="Hegedus B."/>
            <person name="Baldrian P."/>
            <person name="Stursova M."/>
            <person name="Weitz H."/>
            <person name="Taylor A."/>
            <person name="Grigoriev I.V."/>
            <person name="Nagy L.G."/>
            <person name="Martin F."/>
            <person name="Kauserud H."/>
        </authorList>
    </citation>
    <scope>NUCLEOTIDE SEQUENCE</scope>
    <source>
        <strain evidence="1">CBHHK067</strain>
    </source>
</reference>
<comment type="caution">
    <text evidence="1">The sequence shown here is derived from an EMBL/GenBank/DDBJ whole genome shotgun (WGS) entry which is preliminary data.</text>
</comment>
<dbReference type="AlphaFoldDB" id="A0AAD7D1U4"/>
<dbReference type="EMBL" id="JARKIE010000186">
    <property type="protein sequence ID" value="KAJ7669659.1"/>
    <property type="molecule type" value="Genomic_DNA"/>
</dbReference>
<proteinExistence type="predicted"/>